<evidence type="ECO:0000256" key="4">
    <source>
        <dbReference type="ARBA" id="ARBA00022723"/>
    </source>
</evidence>
<evidence type="ECO:0000256" key="9">
    <source>
        <dbReference type="ARBA" id="ARBA00049893"/>
    </source>
</evidence>
<evidence type="ECO:0000256" key="1">
    <source>
        <dbReference type="ARBA" id="ARBA00000553"/>
    </source>
</evidence>
<dbReference type="PANTHER" id="PTHR30616">
    <property type="entry name" value="UNCHARACTERIZED PROTEIN YFIH"/>
    <property type="match status" value="1"/>
</dbReference>
<evidence type="ECO:0000256" key="7">
    <source>
        <dbReference type="ARBA" id="ARBA00047989"/>
    </source>
</evidence>
<evidence type="ECO:0000256" key="2">
    <source>
        <dbReference type="ARBA" id="ARBA00007353"/>
    </source>
</evidence>
<dbReference type="InterPro" id="IPR038371">
    <property type="entry name" value="Cu_polyphenol_OxRdtase_sf"/>
</dbReference>
<comment type="catalytic activity">
    <reaction evidence="8">
        <text>adenosine + phosphate = alpha-D-ribose 1-phosphate + adenine</text>
        <dbReference type="Rhea" id="RHEA:27642"/>
        <dbReference type="ChEBI" id="CHEBI:16335"/>
        <dbReference type="ChEBI" id="CHEBI:16708"/>
        <dbReference type="ChEBI" id="CHEBI:43474"/>
        <dbReference type="ChEBI" id="CHEBI:57720"/>
        <dbReference type="EC" id="2.4.2.1"/>
    </reaction>
    <physiologicalReaction direction="left-to-right" evidence="8">
        <dbReference type="Rhea" id="RHEA:27643"/>
    </physiologicalReaction>
</comment>
<evidence type="ECO:0000256" key="8">
    <source>
        <dbReference type="ARBA" id="ARBA00048968"/>
    </source>
</evidence>
<keyword evidence="12" id="KW-1185">Reference proteome</keyword>
<comment type="similarity">
    <text evidence="2 10">Belongs to the purine nucleoside phosphorylase YfiH/LACC1 family.</text>
</comment>
<dbReference type="Proteomes" id="UP000614272">
    <property type="component" value="Unassembled WGS sequence"/>
</dbReference>
<dbReference type="Gene3D" id="3.60.140.10">
    <property type="entry name" value="CNF1/YfiH-like putative cysteine hydrolases"/>
    <property type="match status" value="1"/>
</dbReference>
<comment type="catalytic activity">
    <reaction evidence="1">
        <text>inosine + phosphate = alpha-D-ribose 1-phosphate + hypoxanthine</text>
        <dbReference type="Rhea" id="RHEA:27646"/>
        <dbReference type="ChEBI" id="CHEBI:17368"/>
        <dbReference type="ChEBI" id="CHEBI:17596"/>
        <dbReference type="ChEBI" id="CHEBI:43474"/>
        <dbReference type="ChEBI" id="CHEBI:57720"/>
        <dbReference type="EC" id="2.4.2.1"/>
    </reaction>
    <physiologicalReaction direction="left-to-right" evidence="1">
        <dbReference type="Rhea" id="RHEA:27647"/>
    </physiologicalReaction>
</comment>
<dbReference type="InterPro" id="IPR011324">
    <property type="entry name" value="Cytotoxic_necrot_fac-like_cat"/>
</dbReference>
<comment type="catalytic activity">
    <reaction evidence="7">
        <text>adenosine + H2O + H(+) = inosine + NH4(+)</text>
        <dbReference type="Rhea" id="RHEA:24408"/>
        <dbReference type="ChEBI" id="CHEBI:15377"/>
        <dbReference type="ChEBI" id="CHEBI:15378"/>
        <dbReference type="ChEBI" id="CHEBI:16335"/>
        <dbReference type="ChEBI" id="CHEBI:17596"/>
        <dbReference type="ChEBI" id="CHEBI:28938"/>
        <dbReference type="EC" id="3.5.4.4"/>
    </reaction>
    <physiologicalReaction direction="left-to-right" evidence="7">
        <dbReference type="Rhea" id="RHEA:24409"/>
    </physiologicalReaction>
</comment>
<gene>
    <name evidence="11" type="ORF">GCM10011357_21840</name>
</gene>
<evidence type="ECO:0000313" key="11">
    <source>
        <dbReference type="EMBL" id="GGD66231.1"/>
    </source>
</evidence>
<dbReference type="NCBIfam" id="TIGR00726">
    <property type="entry name" value="peptidoglycan editing factor PgeF"/>
    <property type="match status" value="1"/>
</dbReference>
<dbReference type="EMBL" id="BMGJ01000008">
    <property type="protein sequence ID" value="GGD66231.1"/>
    <property type="molecule type" value="Genomic_DNA"/>
</dbReference>
<evidence type="ECO:0000256" key="5">
    <source>
        <dbReference type="ARBA" id="ARBA00022801"/>
    </source>
</evidence>
<sequence length="179" mass="19220">MDQVHGNHVIHLTPTSRQNQQADAAIATEPGVSCAVMTADCLPVLLCRQGGTAVAAVHCGWRGLAAGILDNTLKVLPGTNSEYMAWLGPAIGSDAFEVGEDVRKMFPSISSAFKPAAQQGKYWADIYAIAKSILQHAGVMSVSGGEYCTYSDSRRYFSYRRDGKTGRMASVIWLSSDES</sequence>
<protein>
    <recommendedName>
        <fullName evidence="10">Purine nucleoside phosphorylase</fullName>
    </recommendedName>
</protein>
<dbReference type="SUPFAM" id="SSF64438">
    <property type="entry name" value="CNF1/YfiH-like putative cysteine hydrolases"/>
    <property type="match status" value="1"/>
</dbReference>
<evidence type="ECO:0000256" key="6">
    <source>
        <dbReference type="ARBA" id="ARBA00022833"/>
    </source>
</evidence>
<keyword evidence="6" id="KW-0862">Zinc</keyword>
<evidence type="ECO:0000256" key="3">
    <source>
        <dbReference type="ARBA" id="ARBA00022679"/>
    </source>
</evidence>
<proteinExistence type="inferred from homology"/>
<name>A0ABQ1RF14_9ALTE</name>
<keyword evidence="4" id="KW-0479">Metal-binding</keyword>
<keyword evidence="5" id="KW-0378">Hydrolase</keyword>
<dbReference type="Pfam" id="PF02578">
    <property type="entry name" value="Cu-oxidase_4"/>
    <property type="match status" value="1"/>
</dbReference>
<dbReference type="InterPro" id="IPR003730">
    <property type="entry name" value="Cu_polyphenol_OxRdtase"/>
</dbReference>
<accession>A0ABQ1RF14</accession>
<dbReference type="PANTHER" id="PTHR30616:SF2">
    <property type="entry name" value="PURINE NUCLEOSIDE PHOSPHORYLASE LACC1"/>
    <property type="match status" value="1"/>
</dbReference>
<organism evidence="11 12">
    <name type="scientific">Lacimicrobium alkaliphilum</name>
    <dbReference type="NCBI Taxonomy" id="1526571"/>
    <lineage>
        <taxon>Bacteria</taxon>
        <taxon>Pseudomonadati</taxon>
        <taxon>Pseudomonadota</taxon>
        <taxon>Gammaproteobacteria</taxon>
        <taxon>Alteromonadales</taxon>
        <taxon>Alteromonadaceae</taxon>
        <taxon>Lacimicrobium</taxon>
    </lineage>
</organism>
<comment type="catalytic activity">
    <reaction evidence="9">
        <text>S-methyl-5'-thioadenosine + phosphate = 5-(methylsulfanyl)-alpha-D-ribose 1-phosphate + adenine</text>
        <dbReference type="Rhea" id="RHEA:11852"/>
        <dbReference type="ChEBI" id="CHEBI:16708"/>
        <dbReference type="ChEBI" id="CHEBI:17509"/>
        <dbReference type="ChEBI" id="CHEBI:43474"/>
        <dbReference type="ChEBI" id="CHEBI:58533"/>
        <dbReference type="EC" id="2.4.2.28"/>
    </reaction>
    <physiologicalReaction direction="left-to-right" evidence="9">
        <dbReference type="Rhea" id="RHEA:11853"/>
    </physiologicalReaction>
</comment>
<reference evidence="12" key="1">
    <citation type="journal article" date="2019" name="Int. J. Syst. Evol. Microbiol.">
        <title>The Global Catalogue of Microorganisms (GCM) 10K type strain sequencing project: providing services to taxonomists for standard genome sequencing and annotation.</title>
        <authorList>
            <consortium name="The Broad Institute Genomics Platform"/>
            <consortium name="The Broad Institute Genome Sequencing Center for Infectious Disease"/>
            <person name="Wu L."/>
            <person name="Ma J."/>
        </authorList>
    </citation>
    <scope>NUCLEOTIDE SEQUENCE [LARGE SCALE GENOMIC DNA]</scope>
    <source>
        <strain evidence="12">CGMCC 1.12923</strain>
    </source>
</reference>
<comment type="caution">
    <text evidence="11">The sequence shown here is derived from an EMBL/GenBank/DDBJ whole genome shotgun (WGS) entry which is preliminary data.</text>
</comment>
<evidence type="ECO:0000313" key="12">
    <source>
        <dbReference type="Proteomes" id="UP000614272"/>
    </source>
</evidence>
<evidence type="ECO:0000256" key="10">
    <source>
        <dbReference type="RuleBase" id="RU361274"/>
    </source>
</evidence>
<keyword evidence="3" id="KW-0808">Transferase</keyword>
<dbReference type="CDD" id="cd16833">
    <property type="entry name" value="YfiH"/>
    <property type="match status" value="1"/>
</dbReference>